<dbReference type="PROSITE" id="PS50994">
    <property type="entry name" value="INTEGRASE"/>
    <property type="match status" value="1"/>
</dbReference>
<feature type="compositionally biased region" description="Polar residues" evidence="2">
    <location>
        <begin position="1186"/>
        <end position="1216"/>
    </location>
</feature>
<accession>A0ABQ4WJY7</accession>
<evidence type="ECO:0000256" key="2">
    <source>
        <dbReference type="SAM" id="MobiDB-lite"/>
    </source>
</evidence>
<name>A0ABQ4WJY7_9ASTR</name>
<reference evidence="4" key="1">
    <citation type="journal article" date="2022" name="Int. J. Mol. Sci.">
        <title>Draft Genome of Tanacetum Coccineum: Genomic Comparison of Closely Related Tanacetum-Family Plants.</title>
        <authorList>
            <person name="Yamashiro T."/>
            <person name="Shiraishi A."/>
            <person name="Nakayama K."/>
            <person name="Satake H."/>
        </authorList>
    </citation>
    <scope>NUCLEOTIDE SEQUENCE</scope>
</reference>
<feature type="region of interest" description="Disordered" evidence="2">
    <location>
        <begin position="1185"/>
        <end position="1216"/>
    </location>
</feature>
<feature type="region of interest" description="Disordered" evidence="2">
    <location>
        <begin position="785"/>
        <end position="851"/>
    </location>
</feature>
<evidence type="ECO:0000313" key="5">
    <source>
        <dbReference type="Proteomes" id="UP001151760"/>
    </source>
</evidence>
<dbReference type="PANTHER" id="PTHR11439">
    <property type="entry name" value="GAG-POL-RELATED RETROTRANSPOSON"/>
    <property type="match status" value="1"/>
</dbReference>
<reference evidence="4" key="2">
    <citation type="submission" date="2022-01" db="EMBL/GenBank/DDBJ databases">
        <authorList>
            <person name="Yamashiro T."/>
            <person name="Shiraishi A."/>
            <person name="Satake H."/>
            <person name="Nakayama K."/>
        </authorList>
    </citation>
    <scope>NUCLEOTIDE SEQUENCE</scope>
</reference>
<dbReference type="CDD" id="cd09272">
    <property type="entry name" value="RNase_HI_RT_Ty1"/>
    <property type="match status" value="1"/>
</dbReference>
<dbReference type="Gene3D" id="3.30.420.10">
    <property type="entry name" value="Ribonuclease H-like superfamily/Ribonuclease H"/>
    <property type="match status" value="1"/>
</dbReference>
<feature type="compositionally biased region" description="Low complexity" evidence="2">
    <location>
        <begin position="788"/>
        <end position="806"/>
    </location>
</feature>
<dbReference type="Proteomes" id="UP001151760">
    <property type="component" value="Unassembled WGS sequence"/>
</dbReference>
<feature type="domain" description="Integrase catalytic" evidence="3">
    <location>
        <begin position="926"/>
        <end position="1101"/>
    </location>
</feature>
<keyword evidence="1" id="KW-0175">Coiled coil</keyword>
<feature type="compositionally biased region" description="Polar residues" evidence="2">
    <location>
        <begin position="808"/>
        <end position="828"/>
    </location>
</feature>
<protein>
    <submittedName>
        <fullName evidence="4">Retrovirus-related pol polyprotein from transposon TNT 1-94</fullName>
    </submittedName>
</protein>
<dbReference type="EMBL" id="BQNB010008690">
    <property type="protein sequence ID" value="GJS52921.1"/>
    <property type="molecule type" value="Genomic_DNA"/>
</dbReference>
<dbReference type="InterPro" id="IPR001584">
    <property type="entry name" value="Integrase_cat-core"/>
</dbReference>
<dbReference type="InterPro" id="IPR013103">
    <property type="entry name" value="RVT_2"/>
</dbReference>
<dbReference type="InterPro" id="IPR036397">
    <property type="entry name" value="RNaseH_sf"/>
</dbReference>
<comment type="caution">
    <text evidence="4">The sequence shown here is derived from an EMBL/GenBank/DDBJ whole genome shotgun (WGS) entry which is preliminary data.</text>
</comment>
<dbReference type="InterPro" id="IPR012337">
    <property type="entry name" value="RNaseH-like_sf"/>
</dbReference>
<proteinExistence type="predicted"/>
<gene>
    <name evidence="4" type="ORF">Tco_0626283</name>
</gene>
<feature type="coiled-coil region" evidence="1">
    <location>
        <begin position="548"/>
        <end position="582"/>
    </location>
</feature>
<dbReference type="Pfam" id="PF07727">
    <property type="entry name" value="RVT_2"/>
    <property type="match status" value="1"/>
</dbReference>
<dbReference type="PANTHER" id="PTHR11439:SF509">
    <property type="entry name" value="RNA-DIRECTED DNA POLYMERASE"/>
    <property type="match status" value="1"/>
</dbReference>
<keyword evidence="5" id="KW-1185">Reference proteome</keyword>
<sequence>MILKSVENGPLIWPTIEENRVTRPRKYSELSATDAIQADCDVKATNIILQGLPPEDLHTTNIDQLHAYLGQHEFHANEVRLMHERNSDSLALFKDKVLLVQAQANGKILHEEELAFLADPGTAEGQATQTVITHNAAYQADDLDAYDSGCDELNTAKVALMANLSHYGSDALAEVYNPDDVDNNMINQESQQAAVQNSNSSAQQDALILSVIEQLKTQESLMQIVTLLKNDFKKEESRNIDREIALEKKIKQLDNIVYKRDQSAQTVHMLTKPQFFYDHTTKQALGFQNPFYLKKAQQLEPKLYDGNVIKNTSAIVIPDSEETLMLAEESRSKMLLKQQDPMVLEKKVNTTPVDYAVLNQLSQDFEKRFVPQTELSAEQAFWSQNSMNSSDPSPSCRPTKVEVPKELPKVSMVNTSLKKLKHHLAGFDVVVKERTTATAITEGSWGFEHTKAYFRDEIIPFVKALKDIFNTFDQYLIDELSEVQNVFHQMEQVVEQHRLESKAFKVKMNQVLNENERLLEQVINKEIFQRDNSVSNQSVPNFDQYFELNELKAQSQEKDTVIKQLKESIKSLSGNINEDKIKKDIEEIEMVNIELDHRVSKLIAENEHFKQTYKQLYDSIKPIRIRSKEQCDALINQVNQKSVEISDLNVSLQEKDLVITALKDELRKLKGKDLADNVVTKHTIAPEMLKIDVEPIALRLLNNRTAHSDYLRHTQEQAVIFRKIVEHRKLQNPQNNSLVSACKYTKRIQEFLIIIRQTCPSINNLSDKLVAVTLKNKDKRVRFTKPVTSSGNTNINTTSSSNLVSNKPMLSSTGVKPSTSASGSQPLGNTKKDKIHRTPSSTQKNKVEAHPVTVKSSFKNKNCVVETKGTANVQNSKLNANSKLLCVKCNGCMLSDNHDLCVLDFINDLNAHAKSKSVKKTRHGLVRGLPKLKFKKDHLCSTCAIGKSKKKPHKPKSEDTNQEKLYLLHMDLCGPMRVTSVNGKKYILVIVDDYARFTWVKCLRSKEEAPDFIIKFLKMIQMRLKVGISHETSISRSPQKNGVIKRRNHTLIEAVRTMLIFTKASLFLWAEAVATACYTQNRSIIRLCHGKTPYELLHDKLPDLSFFHVFDALCYLTMVARTWESYNRKLILDSCQTLLLQNHLYHLWDLLFQPLFDELLNPPSSVDRPTLEVIALIAKVVAPEPATSTGSPSLTTVDQDAPSPSNSQTAPETQSPVISNVVVEENHDLDVAHMSNDPFFGIPIPENDSEASSSLDVIPTIVHIGAPNSEHVTKWTKDLPLDNIIDELEKPISTRLQLHEQALFYYYDAFLTSVEPKNYKDTLTQAYKVMVITLKWIYKVKLDELEGILKNKVCLVARGYRQEEGIDFEESFAPVARLDAIRIFLAYAAHMNMIIYQIDVKTAFLNDILREEVYVSQPDGIFKKYGMESSDPVDTPMVEKSKLDEDTQGRAVDPTYYRGMVGTLMYLTASRPYLIFFVCMCARGLWYPKDSSIALTAYTDAYHAGCQDTRRSTSGCMQLLGDRLVSWSSKRQKSAAISSTEAEYIALSGCCAQVLWMRSQLTDYGLGFNKIPMYCDNKSAIALCCNNVQHSRSKHIDIKFHFIKEQVKNGVVELYFVNTEYQLADIFTKALGRERIEFLINKLGMRSFTPETLKQLADEAEE</sequence>
<organism evidence="4 5">
    <name type="scientific">Tanacetum coccineum</name>
    <dbReference type="NCBI Taxonomy" id="301880"/>
    <lineage>
        <taxon>Eukaryota</taxon>
        <taxon>Viridiplantae</taxon>
        <taxon>Streptophyta</taxon>
        <taxon>Embryophyta</taxon>
        <taxon>Tracheophyta</taxon>
        <taxon>Spermatophyta</taxon>
        <taxon>Magnoliopsida</taxon>
        <taxon>eudicotyledons</taxon>
        <taxon>Gunneridae</taxon>
        <taxon>Pentapetalae</taxon>
        <taxon>asterids</taxon>
        <taxon>campanulids</taxon>
        <taxon>Asterales</taxon>
        <taxon>Asteraceae</taxon>
        <taxon>Asteroideae</taxon>
        <taxon>Anthemideae</taxon>
        <taxon>Anthemidinae</taxon>
        <taxon>Tanacetum</taxon>
    </lineage>
</organism>
<evidence type="ECO:0000256" key="1">
    <source>
        <dbReference type="SAM" id="Coils"/>
    </source>
</evidence>
<evidence type="ECO:0000313" key="4">
    <source>
        <dbReference type="EMBL" id="GJS52921.1"/>
    </source>
</evidence>
<dbReference type="SUPFAM" id="SSF53098">
    <property type="entry name" value="Ribonuclease H-like"/>
    <property type="match status" value="1"/>
</dbReference>
<evidence type="ECO:0000259" key="3">
    <source>
        <dbReference type="PROSITE" id="PS50994"/>
    </source>
</evidence>